<keyword evidence="2" id="KW-0812">Transmembrane</keyword>
<accession>A0A8E2E2B2</accession>
<evidence type="ECO:0000256" key="1">
    <source>
        <dbReference type="ARBA" id="ARBA00007447"/>
    </source>
</evidence>
<dbReference type="InterPro" id="IPR021109">
    <property type="entry name" value="Peptidase_aspartic_dom_sf"/>
</dbReference>
<dbReference type="GO" id="GO:0000324">
    <property type="term" value="C:fungal-type vacuole"/>
    <property type="evidence" value="ECO:0007669"/>
    <property type="project" value="TreeGrafter"/>
</dbReference>
<dbReference type="SUPFAM" id="SSF50630">
    <property type="entry name" value="Acid proteases"/>
    <property type="match status" value="1"/>
</dbReference>
<evidence type="ECO:0000313" key="6">
    <source>
        <dbReference type="Proteomes" id="UP000250266"/>
    </source>
</evidence>
<keyword evidence="2" id="KW-0472">Membrane</keyword>
<proteinExistence type="inferred from homology"/>
<dbReference type="PANTHER" id="PTHR47966:SF51">
    <property type="entry name" value="BETA-SITE APP-CLEAVING ENZYME, ISOFORM A-RELATED"/>
    <property type="match status" value="1"/>
</dbReference>
<dbReference type="PRINTS" id="PR00792">
    <property type="entry name" value="PEPSIN"/>
</dbReference>
<dbReference type="EMBL" id="KV745246">
    <property type="protein sequence ID" value="OCK76062.1"/>
    <property type="molecule type" value="Genomic_DNA"/>
</dbReference>
<feature type="chain" id="PRO_5034022537" evidence="3">
    <location>
        <begin position="21"/>
        <end position="528"/>
    </location>
</feature>
<dbReference type="Gene3D" id="2.40.70.10">
    <property type="entry name" value="Acid Proteases"/>
    <property type="match status" value="2"/>
</dbReference>
<dbReference type="InterPro" id="IPR001461">
    <property type="entry name" value="Aspartic_peptidase_A1"/>
</dbReference>
<evidence type="ECO:0000259" key="4">
    <source>
        <dbReference type="PROSITE" id="PS51767"/>
    </source>
</evidence>
<evidence type="ECO:0000256" key="3">
    <source>
        <dbReference type="SAM" id="SignalP"/>
    </source>
</evidence>
<feature type="domain" description="Peptidase A1" evidence="4">
    <location>
        <begin position="47"/>
        <end position="387"/>
    </location>
</feature>
<gene>
    <name evidence="5" type="ORF">K432DRAFT_336361</name>
</gene>
<reference evidence="5 6" key="1">
    <citation type="journal article" date="2016" name="Nat. Commun.">
        <title>Ectomycorrhizal ecology is imprinted in the genome of the dominant symbiotic fungus Cenococcum geophilum.</title>
        <authorList>
            <consortium name="DOE Joint Genome Institute"/>
            <person name="Peter M."/>
            <person name="Kohler A."/>
            <person name="Ohm R.A."/>
            <person name="Kuo A."/>
            <person name="Krutzmann J."/>
            <person name="Morin E."/>
            <person name="Arend M."/>
            <person name="Barry K.W."/>
            <person name="Binder M."/>
            <person name="Choi C."/>
            <person name="Clum A."/>
            <person name="Copeland A."/>
            <person name="Grisel N."/>
            <person name="Haridas S."/>
            <person name="Kipfer T."/>
            <person name="LaButti K."/>
            <person name="Lindquist E."/>
            <person name="Lipzen A."/>
            <person name="Maire R."/>
            <person name="Meier B."/>
            <person name="Mihaltcheva S."/>
            <person name="Molinier V."/>
            <person name="Murat C."/>
            <person name="Poggeler S."/>
            <person name="Quandt C.A."/>
            <person name="Sperisen C."/>
            <person name="Tritt A."/>
            <person name="Tisserant E."/>
            <person name="Crous P.W."/>
            <person name="Henrissat B."/>
            <person name="Nehls U."/>
            <person name="Egli S."/>
            <person name="Spatafora J.W."/>
            <person name="Grigoriev I.V."/>
            <person name="Martin F.M."/>
        </authorList>
    </citation>
    <scope>NUCLEOTIDE SEQUENCE [LARGE SCALE GENOMIC DNA]</scope>
    <source>
        <strain evidence="5 6">CBS 459.81</strain>
    </source>
</reference>
<name>A0A8E2E2B2_9PEZI</name>
<keyword evidence="6" id="KW-1185">Reference proteome</keyword>
<keyword evidence="5" id="KW-0645">Protease</keyword>
<dbReference type="PROSITE" id="PS51767">
    <property type="entry name" value="PEPTIDASE_A1"/>
    <property type="match status" value="1"/>
</dbReference>
<keyword evidence="3" id="KW-0732">Signal</keyword>
<dbReference type="GO" id="GO:0006508">
    <property type="term" value="P:proteolysis"/>
    <property type="evidence" value="ECO:0007669"/>
    <property type="project" value="UniProtKB-KW"/>
</dbReference>
<sequence length="528" mass="57316">MARILFSVVVGFILARLCQCANSTLGLPDPLSLPPSQYWDGDDGPWSTFLVQVGTPPQQVRLLPATGESSTWVVLPEGCTSTGPVDCPNLRGFEFSINLSSTWQNNAIYQLNLYEESALGYTANAKYGYDTLTLGIDGKGLPTLEHQIIAGIATEEFYLGNLGINPRPLNFSDLNDPQPSMLHTLRNQSMIPSTSWSYTAGGYNHVPRTYGSLVFGGYDTSRFVANNITFNFAPDISRDLLPAVQSITTNISNTPLLSTPIYAFIDSLIPDIWLPLKACHAFEQAFGLGWDNTTESYLVNDSFHSTLLQKNPFVTFNIGPDFTGDSVSIRMPYWAFDLTATYPLVANNTRYFPLQRADNDTQYTLGRAFLQSAHLIVDYERSNFSISQALFPNTSVSQNLVRILPPPTVINGITPPSNSPKGSQERSLSAGAIVGIVVGSVLAGILITTGIFLLVAKRSKNPYDDGGNTAPAILVDDELELGGTPAARPGVQGVASLPLKVREMEASIPTRVGLEGSVEQVKDSDTKE</sequence>
<feature type="transmembrane region" description="Helical" evidence="2">
    <location>
        <begin position="428"/>
        <end position="455"/>
    </location>
</feature>
<dbReference type="Proteomes" id="UP000250266">
    <property type="component" value="Unassembled WGS sequence"/>
</dbReference>
<dbReference type="PANTHER" id="PTHR47966">
    <property type="entry name" value="BETA-SITE APP-CLEAVING ENZYME, ISOFORM A-RELATED"/>
    <property type="match status" value="1"/>
</dbReference>
<keyword evidence="5" id="KW-0378">Hydrolase</keyword>
<evidence type="ECO:0000256" key="2">
    <source>
        <dbReference type="SAM" id="Phobius"/>
    </source>
</evidence>
<dbReference type="AlphaFoldDB" id="A0A8E2E2B2"/>
<protein>
    <submittedName>
        <fullName evidence="5">Acid protease</fullName>
    </submittedName>
</protein>
<evidence type="ECO:0000313" key="5">
    <source>
        <dbReference type="EMBL" id="OCK76062.1"/>
    </source>
</evidence>
<keyword evidence="2" id="KW-1133">Transmembrane helix</keyword>
<organism evidence="5 6">
    <name type="scientific">Lepidopterella palustris CBS 459.81</name>
    <dbReference type="NCBI Taxonomy" id="1314670"/>
    <lineage>
        <taxon>Eukaryota</taxon>
        <taxon>Fungi</taxon>
        <taxon>Dikarya</taxon>
        <taxon>Ascomycota</taxon>
        <taxon>Pezizomycotina</taxon>
        <taxon>Dothideomycetes</taxon>
        <taxon>Pleosporomycetidae</taxon>
        <taxon>Mytilinidiales</taxon>
        <taxon>Argynnaceae</taxon>
        <taxon>Lepidopterella</taxon>
    </lineage>
</organism>
<dbReference type="Pfam" id="PF00026">
    <property type="entry name" value="Asp"/>
    <property type="match status" value="1"/>
</dbReference>
<dbReference type="InterPro" id="IPR033121">
    <property type="entry name" value="PEPTIDASE_A1"/>
</dbReference>
<dbReference type="GO" id="GO:0004190">
    <property type="term" value="F:aspartic-type endopeptidase activity"/>
    <property type="evidence" value="ECO:0007669"/>
    <property type="project" value="InterPro"/>
</dbReference>
<dbReference type="OrthoDB" id="4074350at2759"/>
<comment type="similarity">
    <text evidence="1">Belongs to the peptidase A1 family.</text>
</comment>
<feature type="signal peptide" evidence="3">
    <location>
        <begin position="1"/>
        <end position="20"/>
    </location>
</feature>